<evidence type="ECO:0000313" key="3">
    <source>
        <dbReference type="Proteomes" id="UP000231501"/>
    </source>
</evidence>
<reference evidence="2 3" key="1">
    <citation type="submission" date="2017-11" db="EMBL/GenBank/DDBJ databases">
        <title>Draft genome sequence of Mitsuaria sp. HWN-4.</title>
        <authorList>
            <person name="Gundlapally S.R."/>
        </authorList>
    </citation>
    <scope>NUCLEOTIDE SEQUENCE [LARGE SCALE GENOMIC DNA]</scope>
    <source>
        <strain evidence="2 3">HWN-4</strain>
    </source>
</reference>
<feature type="compositionally biased region" description="Basic and acidic residues" evidence="1">
    <location>
        <begin position="16"/>
        <end position="27"/>
    </location>
</feature>
<accession>A0A2G9CCT2</accession>
<dbReference type="Proteomes" id="UP000231501">
    <property type="component" value="Unassembled WGS sequence"/>
</dbReference>
<dbReference type="AlphaFoldDB" id="A0A2G9CCT2"/>
<feature type="compositionally biased region" description="Low complexity" evidence="1">
    <location>
        <begin position="29"/>
        <end position="41"/>
    </location>
</feature>
<sequence length="100" mass="11053">MATGGGSDSLYPSHYGESRFSHGESHYADSGSSFGDSEFGFEPPPRRTVAGPVESWHDSSYVLRRGLEVREISAREWRLWVSEPAPPTTPRRRVNGDGEA</sequence>
<proteinExistence type="predicted"/>
<feature type="region of interest" description="Disordered" evidence="1">
    <location>
        <begin position="1"/>
        <end position="53"/>
    </location>
</feature>
<keyword evidence="3" id="KW-1185">Reference proteome</keyword>
<evidence type="ECO:0000256" key="1">
    <source>
        <dbReference type="SAM" id="MobiDB-lite"/>
    </source>
</evidence>
<name>A0A2G9CCT2_9BURK</name>
<comment type="caution">
    <text evidence="2">The sequence shown here is derived from an EMBL/GenBank/DDBJ whole genome shotgun (WGS) entry which is preliminary data.</text>
</comment>
<evidence type="ECO:0000313" key="2">
    <source>
        <dbReference type="EMBL" id="PIM54248.1"/>
    </source>
</evidence>
<organism evidence="2 3">
    <name type="scientific">Roseateles chitinivorans</name>
    <dbReference type="NCBI Taxonomy" id="2917965"/>
    <lineage>
        <taxon>Bacteria</taxon>
        <taxon>Pseudomonadati</taxon>
        <taxon>Pseudomonadota</taxon>
        <taxon>Betaproteobacteria</taxon>
        <taxon>Burkholderiales</taxon>
        <taxon>Sphaerotilaceae</taxon>
        <taxon>Roseateles</taxon>
    </lineage>
</organism>
<protein>
    <submittedName>
        <fullName evidence="2">Uncharacterized protein</fullName>
    </submittedName>
</protein>
<dbReference type="EMBL" id="PEOG01000011">
    <property type="protein sequence ID" value="PIM54248.1"/>
    <property type="molecule type" value="Genomic_DNA"/>
</dbReference>
<gene>
    <name evidence="2" type="ORF">CS062_04890</name>
</gene>